<evidence type="ECO:0008006" key="4">
    <source>
        <dbReference type="Google" id="ProtNLM"/>
    </source>
</evidence>
<sequence length="172" mass="17127">MRIVITLLLAAVAATGCAAAQTTSSGAPAATTGSSATAGKPVDACKFFTQADAESMLGMPTGPAKNESASPVGSTCAYHPSGAATPGTRVALSIGFGEFSGTGTLSDFKDGWPDAVDVTGFPYPAMRNANGTNFAMQGNDRGCGLIMSIKKPADPDAFARQVGAICAKALAS</sequence>
<feature type="signal peptide" evidence="1">
    <location>
        <begin position="1"/>
        <end position="20"/>
    </location>
</feature>
<name>A0ABV6MTD4_9PSEU</name>
<dbReference type="EMBL" id="JBHLUD010000006">
    <property type="protein sequence ID" value="MFC0543573.1"/>
    <property type="molecule type" value="Genomic_DNA"/>
</dbReference>
<feature type="chain" id="PRO_5047263178" description="DUF3558 domain-containing protein" evidence="1">
    <location>
        <begin position="21"/>
        <end position="172"/>
    </location>
</feature>
<keyword evidence="3" id="KW-1185">Reference proteome</keyword>
<comment type="caution">
    <text evidence="2">The sequence shown here is derived from an EMBL/GenBank/DDBJ whole genome shotgun (WGS) entry which is preliminary data.</text>
</comment>
<protein>
    <recommendedName>
        <fullName evidence="4">DUF3558 domain-containing protein</fullName>
    </recommendedName>
</protein>
<gene>
    <name evidence="2" type="ORF">ACFFH7_18875</name>
</gene>
<dbReference type="RefSeq" id="WP_273940123.1">
    <property type="nucleotide sequence ID" value="NZ_CP097263.1"/>
</dbReference>
<evidence type="ECO:0000256" key="1">
    <source>
        <dbReference type="SAM" id="SignalP"/>
    </source>
</evidence>
<reference evidence="2 3" key="1">
    <citation type="submission" date="2024-09" db="EMBL/GenBank/DDBJ databases">
        <authorList>
            <person name="Sun Q."/>
            <person name="Mori K."/>
        </authorList>
    </citation>
    <scope>NUCLEOTIDE SEQUENCE [LARGE SCALE GENOMIC DNA]</scope>
    <source>
        <strain evidence="2 3">TBRC 1432</strain>
    </source>
</reference>
<keyword evidence="1" id="KW-0732">Signal</keyword>
<proteinExistence type="predicted"/>
<dbReference type="Proteomes" id="UP001589810">
    <property type="component" value="Unassembled WGS sequence"/>
</dbReference>
<accession>A0ABV6MTD4</accession>
<organism evidence="2 3">
    <name type="scientific">Kutzneria chonburiensis</name>
    <dbReference type="NCBI Taxonomy" id="1483604"/>
    <lineage>
        <taxon>Bacteria</taxon>
        <taxon>Bacillati</taxon>
        <taxon>Actinomycetota</taxon>
        <taxon>Actinomycetes</taxon>
        <taxon>Pseudonocardiales</taxon>
        <taxon>Pseudonocardiaceae</taxon>
        <taxon>Kutzneria</taxon>
    </lineage>
</organism>
<evidence type="ECO:0000313" key="3">
    <source>
        <dbReference type="Proteomes" id="UP001589810"/>
    </source>
</evidence>
<evidence type="ECO:0000313" key="2">
    <source>
        <dbReference type="EMBL" id="MFC0543573.1"/>
    </source>
</evidence>
<dbReference type="PROSITE" id="PS51257">
    <property type="entry name" value="PROKAR_LIPOPROTEIN"/>
    <property type="match status" value="1"/>
</dbReference>